<evidence type="ECO:0000313" key="2">
    <source>
        <dbReference type="Proteomes" id="UP000467428"/>
    </source>
</evidence>
<keyword evidence="2" id="KW-1185">Reference proteome</keyword>
<keyword evidence="1" id="KW-0614">Plasmid</keyword>
<geneLocation type="plasmid" evidence="1">
    <name>pJCM18538</name>
</geneLocation>
<organism evidence="1 2">
    <name type="scientific">Mycolicibacterium arabiense</name>
    <dbReference type="NCBI Taxonomy" id="1286181"/>
    <lineage>
        <taxon>Bacteria</taxon>
        <taxon>Bacillati</taxon>
        <taxon>Actinomycetota</taxon>
        <taxon>Actinomycetes</taxon>
        <taxon>Mycobacteriales</taxon>
        <taxon>Mycobacteriaceae</taxon>
        <taxon>Mycolicibacterium</taxon>
    </lineage>
</organism>
<name>A0A7I7RRQ9_9MYCO</name>
<gene>
    <name evidence="1" type="ORF">MARA_01090</name>
</gene>
<dbReference type="Proteomes" id="UP000467428">
    <property type="component" value="Plasmid pJCM18538"/>
</dbReference>
<evidence type="ECO:0000313" key="1">
    <source>
        <dbReference type="EMBL" id="BBY46679.1"/>
    </source>
</evidence>
<sequence>MDSNEADPVSAAEGAEDSANSLLAALDARIASAVSRIDSETGLGVSFDARC</sequence>
<proteinExistence type="predicted"/>
<dbReference type="KEGG" id="marz:MARA_01090"/>
<dbReference type="EMBL" id="AP022592">
    <property type="protein sequence ID" value="BBY46679.1"/>
    <property type="molecule type" value="Genomic_DNA"/>
</dbReference>
<accession>A0A7I7RRQ9</accession>
<dbReference type="RefSeq" id="WP_163916198.1">
    <property type="nucleotide sequence ID" value="NZ_AP022592.1"/>
</dbReference>
<dbReference type="AlphaFoldDB" id="A0A7I7RRQ9"/>
<reference evidence="1 2" key="1">
    <citation type="journal article" date="2019" name="Emerg. Microbes Infect.">
        <title>Comprehensive subspecies identification of 175 nontuberculous mycobacteria species based on 7547 genomic profiles.</title>
        <authorList>
            <person name="Matsumoto Y."/>
            <person name="Kinjo T."/>
            <person name="Motooka D."/>
            <person name="Nabeya D."/>
            <person name="Jung N."/>
            <person name="Uechi K."/>
            <person name="Horii T."/>
            <person name="Iida T."/>
            <person name="Fujita J."/>
            <person name="Nakamura S."/>
        </authorList>
    </citation>
    <scope>NUCLEOTIDE SEQUENCE [LARGE SCALE GENOMIC DNA]</scope>
    <source>
        <strain evidence="1 2">JCM 18538</strain>
        <plasmid evidence="1">pJCM18538</plasmid>
    </source>
</reference>
<protein>
    <submittedName>
        <fullName evidence="1">Uncharacterized protein</fullName>
    </submittedName>
</protein>